<dbReference type="Proteomes" id="UP001273935">
    <property type="component" value="Unassembled WGS sequence"/>
</dbReference>
<reference evidence="4 8" key="3">
    <citation type="journal article" date="2020" name="Microbiol. Resour. Announc.">
        <title>Complete genome sequence of Pseudomonas otitidis strain MrB4, isolated from Lake Biwa in Japan.</title>
        <authorList>
            <person name="Miyazaki K."/>
            <person name="Hase E."/>
            <person name="Maruya T."/>
        </authorList>
    </citation>
    <scope>NUCLEOTIDE SEQUENCE [LARGE SCALE GENOMIC DNA]</scope>
    <source>
        <strain evidence="4 8">MrB4</strain>
    </source>
</reference>
<dbReference type="Pfam" id="PF05545">
    <property type="entry name" value="FixQ"/>
    <property type="match status" value="1"/>
</dbReference>
<evidence type="ECO:0000256" key="2">
    <source>
        <dbReference type="SAM" id="Phobius"/>
    </source>
</evidence>
<dbReference type="EMBL" id="AP022213">
    <property type="protein sequence ID" value="BBT16102.1"/>
    <property type="molecule type" value="Genomic_DNA"/>
</dbReference>
<organism evidence="6 7">
    <name type="scientific">Metapseudomonas otitidis</name>
    <dbReference type="NCBI Taxonomy" id="319939"/>
    <lineage>
        <taxon>Bacteria</taxon>
        <taxon>Pseudomonadati</taxon>
        <taxon>Pseudomonadota</taxon>
        <taxon>Gammaproteobacteria</taxon>
        <taxon>Pseudomonadales</taxon>
        <taxon>Pseudomonadaceae</taxon>
        <taxon>Metapseudomonas</taxon>
    </lineage>
</organism>
<evidence type="ECO:0000313" key="10">
    <source>
        <dbReference type="Proteomes" id="UP001273935"/>
    </source>
</evidence>
<evidence type="ECO:0000313" key="8">
    <source>
        <dbReference type="Proteomes" id="UP000501237"/>
    </source>
</evidence>
<dbReference type="EMBL" id="AP022642">
    <property type="protein sequence ID" value="BCA29471.1"/>
    <property type="molecule type" value="Genomic_DNA"/>
</dbReference>
<dbReference type="AlphaFoldDB" id="A0A1I0SXC1"/>
<dbReference type="KEGG" id="poj:PtoMrB4_34480"/>
<evidence type="ECO:0000256" key="1">
    <source>
        <dbReference type="SAM" id="MobiDB-lite"/>
    </source>
</evidence>
<protein>
    <submittedName>
        <fullName evidence="6">CcoQ/FixQ family Cbb3-type cytochrome c oxidase assembly chaperone</fullName>
    </submittedName>
</protein>
<sequence length="60" mass="6590">MDIGTLRGLGTLMVLVAMIGVICWAYSGRRKADFDQAALLPFGDDLPSPQDRNDSRSTFE</sequence>
<evidence type="ECO:0000313" key="6">
    <source>
        <dbReference type="EMBL" id="MWK56024.1"/>
    </source>
</evidence>
<keyword evidence="2" id="KW-0812">Transmembrane</keyword>
<keyword evidence="2" id="KW-1133">Transmembrane helix</keyword>
<dbReference type="EMBL" id="JAWJUL010000003">
    <property type="protein sequence ID" value="MDV3438107.1"/>
    <property type="molecule type" value="Genomic_DNA"/>
</dbReference>
<reference evidence="3 9" key="1">
    <citation type="submission" date="2019-12" db="EMBL/GenBank/DDBJ databases">
        <title>complete genome sequences of Pseudomonas otitidis str. WP8-S17-CRE-03 isolated from wastewater treatment plant effluent.</title>
        <authorList>
            <person name="Sekizuka T."/>
            <person name="Itokawa K."/>
            <person name="Yatsu K."/>
            <person name="Inamine Y."/>
            <person name="Kuroda M."/>
        </authorList>
    </citation>
    <scope>NUCLEOTIDE SEQUENCE [LARGE SCALE GENOMIC DNA]</scope>
    <source>
        <strain evidence="3 9">WP8-S17-CRE-03</strain>
    </source>
</reference>
<evidence type="ECO:0000313" key="3">
    <source>
        <dbReference type="EMBL" id="BBT16102.1"/>
    </source>
</evidence>
<dbReference type="Proteomes" id="UP000515591">
    <property type="component" value="Chromosome"/>
</dbReference>
<dbReference type="STRING" id="319939.SAMN05216263_102139"/>
<dbReference type="Proteomes" id="UP000501237">
    <property type="component" value="Chromosome"/>
</dbReference>
<feature type="compositionally biased region" description="Basic and acidic residues" evidence="1">
    <location>
        <begin position="51"/>
        <end position="60"/>
    </location>
</feature>
<evidence type="ECO:0000313" key="4">
    <source>
        <dbReference type="EMBL" id="BCA29471.1"/>
    </source>
</evidence>
<dbReference type="EMBL" id="WTFN01000015">
    <property type="protein sequence ID" value="MWK56024.1"/>
    <property type="molecule type" value="Genomic_DNA"/>
</dbReference>
<proteinExistence type="predicted"/>
<gene>
    <name evidence="6" type="ORF">GO594_08565</name>
    <name evidence="4" type="ORF">PtoMrB4_34480</name>
    <name evidence="5" type="ORF">R0G64_01530</name>
    <name evidence="3" type="ORF">WP8S17C03_21510</name>
</gene>
<dbReference type="GeneID" id="57398664"/>
<keyword evidence="10" id="KW-1185">Reference proteome</keyword>
<dbReference type="Proteomes" id="UP000461288">
    <property type="component" value="Unassembled WGS sequence"/>
</dbReference>
<keyword evidence="2" id="KW-0472">Membrane</keyword>
<name>A0A1I0SXC1_9GAMM</name>
<reference evidence="6 7" key="2">
    <citation type="submission" date="2019-12" db="EMBL/GenBank/DDBJ databases">
        <title>Draft genome sequence of Pseudomonas otitidis recovered from a chicken carcass.</title>
        <authorList>
            <person name="Vieira T.R."/>
            <person name="Oliviera E.F.C."/>
            <person name="Silva N.M.V."/>
            <person name="Sambrano G.E."/>
            <person name="Cibulski S.P."/>
            <person name="Cardoso M.R.I."/>
        </authorList>
    </citation>
    <scope>NUCLEOTIDE SEQUENCE [LARGE SCALE GENOMIC DNA]</scope>
    <source>
        <strain evidence="6 7">25_K</strain>
    </source>
</reference>
<feature type="transmembrane region" description="Helical" evidence="2">
    <location>
        <begin position="6"/>
        <end position="26"/>
    </location>
</feature>
<feature type="region of interest" description="Disordered" evidence="1">
    <location>
        <begin position="41"/>
        <end position="60"/>
    </location>
</feature>
<dbReference type="CDD" id="cd01324">
    <property type="entry name" value="cbb3_Oxidase_CcoQ"/>
    <property type="match status" value="1"/>
</dbReference>
<evidence type="ECO:0000313" key="5">
    <source>
        <dbReference type="EMBL" id="MDV3438107.1"/>
    </source>
</evidence>
<dbReference type="RefSeq" id="WP_044400444.1">
    <property type="nucleotide sequence ID" value="NZ_AP022213.1"/>
</dbReference>
<evidence type="ECO:0000313" key="9">
    <source>
        <dbReference type="Proteomes" id="UP000515591"/>
    </source>
</evidence>
<reference evidence="5 10" key="4">
    <citation type="submission" date="2023-10" db="EMBL/GenBank/DDBJ databases">
        <title>Pseudomonas otitidis isolated from a paediatric patient with cystic fibrosis in Chile.</title>
        <authorList>
            <person name="Amsteins-Romero L."/>
            <person name="Opazo-Capurro A."/>
            <person name="Matus-Kohler M."/>
            <person name="Gonzalez-Rocha G."/>
        </authorList>
    </citation>
    <scope>NUCLEOTIDE SEQUENCE [LARGE SCALE GENOMIC DNA]</scope>
    <source>
        <strain evidence="5 10">P-714</strain>
    </source>
</reference>
<accession>A0A1I0SXC1</accession>
<evidence type="ECO:0000313" key="7">
    <source>
        <dbReference type="Proteomes" id="UP000461288"/>
    </source>
</evidence>
<dbReference type="InterPro" id="IPR008621">
    <property type="entry name" value="Cbb3-typ_cyt_oxidase_comp"/>
</dbReference>